<dbReference type="EC" id="3.1.-.-" evidence="2"/>
<evidence type="ECO:0000259" key="1">
    <source>
        <dbReference type="Pfam" id="PF13472"/>
    </source>
</evidence>
<dbReference type="EMBL" id="JBHSOW010000129">
    <property type="protein sequence ID" value="MFC5653568.1"/>
    <property type="molecule type" value="Genomic_DNA"/>
</dbReference>
<protein>
    <submittedName>
        <fullName evidence="2">SGNH/GDSL hydrolase family protein</fullName>
        <ecNumber evidence="2">3.1.-.-</ecNumber>
    </submittedName>
</protein>
<dbReference type="Gene3D" id="3.40.50.1110">
    <property type="entry name" value="SGNH hydrolase"/>
    <property type="match status" value="1"/>
</dbReference>
<dbReference type="PANTHER" id="PTHR30383:SF5">
    <property type="entry name" value="SGNH HYDROLASE-TYPE ESTERASE DOMAIN-CONTAINING PROTEIN"/>
    <property type="match status" value="1"/>
</dbReference>
<proteinExistence type="predicted"/>
<evidence type="ECO:0000313" key="2">
    <source>
        <dbReference type="EMBL" id="MFC5653568.1"/>
    </source>
</evidence>
<dbReference type="InterPro" id="IPR036514">
    <property type="entry name" value="SGNH_hydro_sf"/>
</dbReference>
<gene>
    <name evidence="2" type="ORF">ACFPYJ_31495</name>
</gene>
<dbReference type="RefSeq" id="WP_379192264.1">
    <property type="nucleotide sequence ID" value="NZ_JBHSOW010000129.1"/>
</dbReference>
<dbReference type="PANTHER" id="PTHR30383">
    <property type="entry name" value="THIOESTERASE 1/PROTEASE 1/LYSOPHOSPHOLIPASE L1"/>
    <property type="match status" value="1"/>
</dbReference>
<dbReference type="GO" id="GO:0016787">
    <property type="term" value="F:hydrolase activity"/>
    <property type="evidence" value="ECO:0007669"/>
    <property type="project" value="UniProtKB-KW"/>
</dbReference>
<dbReference type="CDD" id="cd01834">
    <property type="entry name" value="SGNH_hydrolase_like_2"/>
    <property type="match status" value="1"/>
</dbReference>
<comment type="caution">
    <text evidence="2">The sequence shown here is derived from an EMBL/GenBank/DDBJ whole genome shotgun (WGS) entry which is preliminary data.</text>
</comment>
<dbReference type="Proteomes" id="UP001596047">
    <property type="component" value="Unassembled WGS sequence"/>
</dbReference>
<feature type="domain" description="SGNH hydrolase-type esterase" evidence="1">
    <location>
        <begin position="12"/>
        <end position="201"/>
    </location>
</feature>
<keyword evidence="2" id="KW-0378">Hydrolase</keyword>
<evidence type="ECO:0000313" key="3">
    <source>
        <dbReference type="Proteomes" id="UP001596047"/>
    </source>
</evidence>
<accession>A0ABW0W800</accession>
<dbReference type="SUPFAM" id="SSF52266">
    <property type="entry name" value="SGNH hydrolase"/>
    <property type="match status" value="1"/>
</dbReference>
<dbReference type="Pfam" id="PF13472">
    <property type="entry name" value="Lipase_GDSL_2"/>
    <property type="match status" value="1"/>
</dbReference>
<sequence length="220" mass="24730">MKLEKNDKLVIIGDSITDSSRARPVGEGLFDAIGKGYVGNVEALLTATYPELGIRVVNMGTSGHRVRDLKERWQTDVIELKPDWLSIMIGANDVWRQYDSPTMTEEHVYIEEYETTLEELIVQTKSGLKGLILMTPFFIEPNKSDLMRATTDKYGEVVKRLAKKHGALLVDTQAAFDKVLTHLYSATLSWDRVHPNQAGNAVLARAFLQQIGYDFTKGLE</sequence>
<name>A0ABW0W800_9BACL</name>
<organism evidence="2 3">
    <name type="scientific">Paenibacillus solisilvae</name>
    <dbReference type="NCBI Taxonomy" id="2486751"/>
    <lineage>
        <taxon>Bacteria</taxon>
        <taxon>Bacillati</taxon>
        <taxon>Bacillota</taxon>
        <taxon>Bacilli</taxon>
        <taxon>Bacillales</taxon>
        <taxon>Paenibacillaceae</taxon>
        <taxon>Paenibacillus</taxon>
    </lineage>
</organism>
<keyword evidence="3" id="KW-1185">Reference proteome</keyword>
<dbReference type="InterPro" id="IPR013830">
    <property type="entry name" value="SGNH_hydro"/>
</dbReference>
<dbReference type="InterPro" id="IPR051532">
    <property type="entry name" value="Ester_Hydrolysis_Enzymes"/>
</dbReference>
<reference evidence="3" key="1">
    <citation type="journal article" date="2019" name="Int. J. Syst. Evol. Microbiol.">
        <title>The Global Catalogue of Microorganisms (GCM) 10K type strain sequencing project: providing services to taxonomists for standard genome sequencing and annotation.</title>
        <authorList>
            <consortium name="The Broad Institute Genomics Platform"/>
            <consortium name="The Broad Institute Genome Sequencing Center for Infectious Disease"/>
            <person name="Wu L."/>
            <person name="Ma J."/>
        </authorList>
    </citation>
    <scope>NUCLEOTIDE SEQUENCE [LARGE SCALE GENOMIC DNA]</scope>
    <source>
        <strain evidence="3">CGMCC 1.3240</strain>
    </source>
</reference>